<sequence length="213" mass="24823">MNSLSKDDLLQAYPFFTLTDMGRLKCSLTGHEIVDNLKQLQDYITTRKFKRALEIEQIKKEFGQYIGTIENTDRLYCKVTMRDIESDPVSLKKHFEGKRFKRRLPIYLEKIEKGEPFYEESGTDSEGSSYGDDISFEERSKLCAVESASESDEEKLVDKIKGKLTKMDVMEDILEPEDEEIEEEEEIKIKTTKLQKRKKKTNGLKANKKVKKN</sequence>
<reference evidence="3" key="2">
    <citation type="submission" date="2020-12" db="UniProtKB">
        <authorList>
            <consortium name="WormBaseParasite"/>
        </authorList>
    </citation>
    <scope>IDENTIFICATION</scope>
</reference>
<reference evidence="1 2" key="1">
    <citation type="submission" date="2014-09" db="EMBL/GenBank/DDBJ databases">
        <authorList>
            <person name="Martin A.A."/>
        </authorList>
    </citation>
    <scope>NUCLEOTIDE SEQUENCE</scope>
    <source>
        <strain evidence="2">ED321</strain>
        <strain evidence="1">ED321 Heterogonic</strain>
    </source>
</reference>
<evidence type="ECO:0000313" key="1">
    <source>
        <dbReference type="EMBL" id="CEF70216.1"/>
    </source>
</evidence>
<accession>A0A090LRN1</accession>
<dbReference type="PANTHER" id="PTHR34348:SF1">
    <property type="entry name" value="SURFEIT LOCUS PROTEIN 2"/>
    <property type="match status" value="1"/>
</dbReference>
<dbReference type="InterPro" id="IPR008833">
    <property type="entry name" value="Surf2"/>
</dbReference>
<evidence type="ECO:0000313" key="4">
    <source>
        <dbReference type="WormBase" id="SRAE_2000485000"/>
    </source>
</evidence>
<dbReference type="CTD" id="36382589"/>
<keyword evidence="2" id="KW-1185">Reference proteome</keyword>
<evidence type="ECO:0000313" key="3">
    <source>
        <dbReference type="WBParaSite" id="SRAE_2000485000.1"/>
    </source>
</evidence>
<dbReference type="OMA" id="QYEPYIV"/>
<dbReference type="WBParaSite" id="SRAE_2000485000.1">
    <property type="protein sequence ID" value="SRAE_2000485000.1"/>
    <property type="gene ID" value="WBGene00265096"/>
</dbReference>
<evidence type="ECO:0000313" key="2">
    <source>
        <dbReference type="Proteomes" id="UP000035682"/>
    </source>
</evidence>
<dbReference type="eggNOG" id="ENOG502SEJY">
    <property type="taxonomic scope" value="Eukaryota"/>
</dbReference>
<dbReference type="AlphaFoldDB" id="A0A090LRN1"/>
<dbReference type="Proteomes" id="UP000035682">
    <property type="component" value="Unplaced"/>
</dbReference>
<dbReference type="PANTHER" id="PTHR34348">
    <property type="entry name" value="SURFEIT LOCUS PROTEIN 2"/>
    <property type="match status" value="1"/>
</dbReference>
<dbReference type="GeneID" id="36382589"/>
<proteinExistence type="predicted"/>
<dbReference type="STRING" id="34506.A0A090LRN1"/>
<dbReference type="Pfam" id="PF05477">
    <property type="entry name" value="SURF2"/>
    <property type="match status" value="1"/>
</dbReference>
<dbReference type="WormBase" id="SRAE_2000485000">
    <property type="protein sequence ID" value="SRP05765"/>
    <property type="gene ID" value="WBGene00265096"/>
</dbReference>
<dbReference type="RefSeq" id="XP_024509415.1">
    <property type="nucleotide sequence ID" value="XM_024643781.1"/>
</dbReference>
<protein>
    <submittedName>
        <fullName evidence="1 3">Surfeit locus 2 family-containing protein</fullName>
    </submittedName>
</protein>
<gene>
    <name evidence="1 3 4" type="ORF">SRAE_2000485000</name>
</gene>
<name>A0A090LRN1_STRRB</name>
<dbReference type="EMBL" id="LN609529">
    <property type="protein sequence ID" value="CEF70216.1"/>
    <property type="molecule type" value="Genomic_DNA"/>
</dbReference>
<organism evidence="1">
    <name type="scientific">Strongyloides ratti</name>
    <name type="common">Parasitic roundworm</name>
    <dbReference type="NCBI Taxonomy" id="34506"/>
    <lineage>
        <taxon>Eukaryota</taxon>
        <taxon>Metazoa</taxon>
        <taxon>Ecdysozoa</taxon>
        <taxon>Nematoda</taxon>
        <taxon>Chromadorea</taxon>
        <taxon>Rhabditida</taxon>
        <taxon>Tylenchina</taxon>
        <taxon>Panagrolaimomorpha</taxon>
        <taxon>Strongyloidoidea</taxon>
        <taxon>Strongyloididae</taxon>
        <taxon>Strongyloides</taxon>
    </lineage>
</organism>
<dbReference type="OrthoDB" id="127285at2759"/>